<keyword evidence="5" id="KW-1185">Reference proteome</keyword>
<dbReference type="Pfam" id="PF03372">
    <property type="entry name" value="Exo_endo_phos"/>
    <property type="match status" value="1"/>
</dbReference>
<feature type="domain" description="Endonuclease/exonuclease/phosphatase" evidence="1">
    <location>
        <begin position="25"/>
        <end position="270"/>
    </location>
</feature>
<dbReference type="KEGG" id="bsau:DWV08_01155"/>
<dbReference type="InterPro" id="IPR036691">
    <property type="entry name" value="Endo/exonu/phosph_ase_sf"/>
</dbReference>
<organism evidence="3 6">
    <name type="scientific">Brachybacterium saurashtrense</name>
    <dbReference type="NCBI Taxonomy" id="556288"/>
    <lineage>
        <taxon>Bacteria</taxon>
        <taxon>Bacillati</taxon>
        <taxon>Actinomycetota</taxon>
        <taxon>Actinomycetes</taxon>
        <taxon>Micrococcales</taxon>
        <taxon>Dermabacteraceae</taxon>
        <taxon>Brachybacterium</taxon>
    </lineage>
</organism>
<dbReference type="Gene3D" id="3.60.10.10">
    <property type="entry name" value="Endonuclease/exonuclease/phosphatase"/>
    <property type="match status" value="1"/>
</dbReference>
<name>A0A345YKA9_9MICO</name>
<proteinExistence type="predicted"/>
<dbReference type="EMBL" id="QSWH01000009">
    <property type="protein sequence ID" value="RRR21303.1"/>
    <property type="molecule type" value="Genomic_DNA"/>
</dbReference>
<dbReference type="PANTHER" id="PTHR12121">
    <property type="entry name" value="CARBON CATABOLITE REPRESSOR PROTEIN 4"/>
    <property type="match status" value="1"/>
</dbReference>
<evidence type="ECO:0000313" key="4">
    <source>
        <dbReference type="EMBL" id="RRR22972.1"/>
    </source>
</evidence>
<dbReference type="InterPro" id="IPR005135">
    <property type="entry name" value="Endo/exonuclease/phosphatase"/>
</dbReference>
<dbReference type="CDD" id="cd09083">
    <property type="entry name" value="EEP-1"/>
    <property type="match status" value="1"/>
</dbReference>
<dbReference type="EMBL" id="QSWH01000003">
    <property type="protein sequence ID" value="RRR22972.1"/>
    <property type="molecule type" value="Genomic_DNA"/>
</dbReference>
<dbReference type="EMBL" id="CP031356">
    <property type="protein sequence ID" value="AXK44361.1"/>
    <property type="molecule type" value="Genomic_DNA"/>
</dbReference>
<dbReference type="RefSeq" id="WP_115412116.1">
    <property type="nucleotide sequence ID" value="NZ_CP031356.1"/>
</dbReference>
<evidence type="ECO:0000313" key="5">
    <source>
        <dbReference type="Proteomes" id="UP000254236"/>
    </source>
</evidence>
<accession>A0A345YKA9</accession>
<keyword evidence="3" id="KW-0378">Hydrolase</keyword>
<dbReference type="PANTHER" id="PTHR12121:SF36">
    <property type="entry name" value="ENDONUCLEASE_EXONUCLEASE_PHOSPHATASE DOMAIN-CONTAINING PROTEIN"/>
    <property type="match status" value="1"/>
</dbReference>
<evidence type="ECO:0000313" key="2">
    <source>
        <dbReference type="EMBL" id="AXK44361.1"/>
    </source>
</evidence>
<evidence type="ECO:0000313" key="6">
    <source>
        <dbReference type="Proteomes" id="UP000282185"/>
    </source>
</evidence>
<dbReference type="OrthoDB" id="9793162at2"/>
<dbReference type="Proteomes" id="UP000282185">
    <property type="component" value="Unassembled WGS sequence"/>
</dbReference>
<dbReference type="SUPFAM" id="SSF56219">
    <property type="entry name" value="DNase I-like"/>
    <property type="match status" value="1"/>
</dbReference>
<reference evidence="3 6" key="2">
    <citation type="submission" date="2018-08" db="EMBL/GenBank/DDBJ databases">
        <title>Brachybacterium saurashtrense DSM 23186.</title>
        <authorList>
            <person name="Li Y."/>
        </authorList>
    </citation>
    <scope>NUCLEOTIDE SEQUENCE [LARGE SCALE GENOMIC DNA]</scope>
    <source>
        <strain evidence="3 6">DSM 23186</strain>
    </source>
</reference>
<reference evidence="2 5" key="1">
    <citation type="submission" date="2018-07" db="EMBL/GenBank/DDBJ databases">
        <title>Brachybacterium saurashtrense DSM 23186 genome sequence.</title>
        <authorList>
            <person name="Guo L."/>
        </authorList>
    </citation>
    <scope>NUCLEOTIDE SEQUENCE [LARGE SCALE GENOMIC DNA]</scope>
    <source>
        <strain evidence="2 5">DSM 23186</strain>
    </source>
</reference>
<evidence type="ECO:0000259" key="1">
    <source>
        <dbReference type="Pfam" id="PF03372"/>
    </source>
</evidence>
<dbReference type="GO" id="GO:0000175">
    <property type="term" value="F:3'-5'-RNA exonuclease activity"/>
    <property type="evidence" value="ECO:0007669"/>
    <property type="project" value="TreeGrafter"/>
</dbReference>
<dbReference type="AlphaFoldDB" id="A0A345YKA9"/>
<sequence length="282" mass="29983">MDSTAAPSASSALPALTDPPALTVLTQNIRCEVPGTRPGQADHWPERAPVLRRLLRAAEADVVGTQEVLPAQLPVLDEALGATHLRLGTGREEGGGGEHNLLFLRRERFEVLAQQQFWLSERPERAGSLGWDGHCPRIAVLARVRDRASAQEMVLAVTHLDHAGEVARARGAALLAARLTDAAGEAPVVLMGDFNAAAGESAPWRTLREAGFEDAHAAAVHRGEDIGTFPDYGPPQAGGTRIDWILTRGLAVEEYAATVPQHGGRAASDHATVMARVLLPST</sequence>
<gene>
    <name evidence="2" type="ORF">DWV08_01155</name>
    <name evidence="4" type="ORF">DXU92_06285</name>
    <name evidence="3" type="ORF">DXU92_15055</name>
</gene>
<protein>
    <submittedName>
        <fullName evidence="3">Metal-dependent hydrolase</fullName>
    </submittedName>
</protein>
<evidence type="ECO:0000313" key="3">
    <source>
        <dbReference type="EMBL" id="RRR21303.1"/>
    </source>
</evidence>
<dbReference type="InterPro" id="IPR050410">
    <property type="entry name" value="CCR4/nocturin_mRNA_transcr"/>
</dbReference>
<dbReference type="Proteomes" id="UP000254236">
    <property type="component" value="Chromosome"/>
</dbReference>